<reference evidence="19" key="1">
    <citation type="submission" date="2025-08" db="UniProtKB">
        <authorList>
            <consortium name="Ensembl"/>
        </authorList>
    </citation>
    <scope>IDENTIFICATION</scope>
</reference>
<evidence type="ECO:0000256" key="1">
    <source>
        <dbReference type="ARBA" id="ARBA00004477"/>
    </source>
</evidence>
<proteinExistence type="predicted"/>
<dbReference type="AlphaFoldDB" id="A0A8D0DX17"/>
<feature type="compositionally biased region" description="Basic and acidic residues" evidence="15">
    <location>
        <begin position="342"/>
        <end position="354"/>
    </location>
</feature>
<dbReference type="GeneTree" id="ENSGT01030000234515"/>
<evidence type="ECO:0000256" key="15">
    <source>
        <dbReference type="SAM" id="MobiDB-lite"/>
    </source>
</evidence>
<keyword evidence="20" id="KW-1185">Reference proteome</keyword>
<evidence type="ECO:0000256" key="12">
    <source>
        <dbReference type="PROSITE-ProRule" id="PRU00108"/>
    </source>
</evidence>
<dbReference type="CDD" id="cd00086">
    <property type="entry name" value="homeodomain"/>
    <property type="match status" value="1"/>
</dbReference>
<feature type="transmembrane region" description="Helical" evidence="16">
    <location>
        <begin position="302"/>
        <end position="328"/>
    </location>
</feature>
<evidence type="ECO:0000256" key="2">
    <source>
        <dbReference type="ARBA" id="ARBA00004760"/>
    </source>
</evidence>
<evidence type="ECO:0000256" key="16">
    <source>
        <dbReference type="SAM" id="Phobius"/>
    </source>
</evidence>
<dbReference type="SMART" id="SM00724">
    <property type="entry name" value="TLC"/>
    <property type="match status" value="1"/>
</dbReference>
<feature type="transmembrane region" description="Helical" evidence="16">
    <location>
        <begin position="210"/>
        <end position="229"/>
    </location>
</feature>
<dbReference type="UniPathway" id="UPA00222"/>
<reference evidence="19" key="2">
    <citation type="submission" date="2025-09" db="UniProtKB">
        <authorList>
            <consortium name="Ensembl"/>
        </authorList>
    </citation>
    <scope>IDENTIFICATION</scope>
</reference>
<dbReference type="Ensembl" id="ENSSMRT00000026826.1">
    <property type="protein sequence ID" value="ENSSMRP00000022942.1"/>
    <property type="gene ID" value="ENSSMRG00000017801.1"/>
</dbReference>
<keyword evidence="12 14" id="KW-0539">Nucleus</keyword>
<feature type="domain" description="TLC" evidence="18">
    <location>
        <begin position="131"/>
        <end position="332"/>
    </location>
</feature>
<feature type="transmembrane region" description="Helical" evidence="16">
    <location>
        <begin position="136"/>
        <end position="155"/>
    </location>
</feature>
<dbReference type="InterPro" id="IPR009057">
    <property type="entry name" value="Homeodomain-like_sf"/>
</dbReference>
<evidence type="ECO:0000256" key="11">
    <source>
        <dbReference type="ARBA" id="ARBA00049036"/>
    </source>
</evidence>
<evidence type="ECO:0000256" key="9">
    <source>
        <dbReference type="ARBA" id="ARBA00023098"/>
    </source>
</evidence>
<feature type="region of interest" description="Disordered" evidence="15">
    <location>
        <begin position="342"/>
        <end position="389"/>
    </location>
</feature>
<dbReference type="SUPFAM" id="SSF46689">
    <property type="entry name" value="Homeodomain-like"/>
    <property type="match status" value="1"/>
</dbReference>
<dbReference type="PANTHER" id="PTHR12560:SF6">
    <property type="entry name" value="CERAMIDE SYNTHASE 4"/>
    <property type="match status" value="1"/>
</dbReference>
<dbReference type="GO" id="GO:0003677">
    <property type="term" value="F:DNA binding"/>
    <property type="evidence" value="ECO:0007669"/>
    <property type="project" value="UniProtKB-UniRule"/>
</dbReference>
<keyword evidence="8 16" id="KW-1133">Transmembrane helix</keyword>
<dbReference type="InterPro" id="IPR001356">
    <property type="entry name" value="HD"/>
</dbReference>
<evidence type="ECO:0000256" key="4">
    <source>
        <dbReference type="ARBA" id="ARBA00022516"/>
    </source>
</evidence>
<dbReference type="PROSITE" id="PS50922">
    <property type="entry name" value="TLC"/>
    <property type="match status" value="1"/>
</dbReference>
<comment type="subcellular location">
    <subcellularLocation>
        <location evidence="1">Endoplasmic reticulum membrane</location>
        <topology evidence="1">Multi-pass membrane protein</topology>
    </subcellularLocation>
    <subcellularLocation>
        <location evidence="12 14">Nucleus</location>
    </subcellularLocation>
</comment>
<feature type="transmembrane region" description="Helical" evidence="16">
    <location>
        <begin position="175"/>
        <end position="198"/>
    </location>
</feature>
<evidence type="ECO:0000259" key="17">
    <source>
        <dbReference type="PROSITE" id="PS50071"/>
    </source>
</evidence>
<comment type="pathway">
    <text evidence="2">Lipid metabolism; sphingolipid metabolism.</text>
</comment>
<evidence type="ECO:0000256" key="13">
    <source>
        <dbReference type="PROSITE-ProRule" id="PRU00205"/>
    </source>
</evidence>
<feature type="transmembrane region" description="Helical" evidence="16">
    <location>
        <begin position="264"/>
        <end position="282"/>
    </location>
</feature>
<keyword evidence="6 13" id="KW-0812">Transmembrane</keyword>
<evidence type="ECO:0000259" key="18">
    <source>
        <dbReference type="PROSITE" id="PS50922"/>
    </source>
</evidence>
<dbReference type="InterPro" id="IPR006634">
    <property type="entry name" value="TLC-dom"/>
</dbReference>
<keyword evidence="4" id="KW-0444">Lipid biosynthesis</keyword>
<dbReference type="GO" id="GO:0005634">
    <property type="term" value="C:nucleus"/>
    <property type="evidence" value="ECO:0007669"/>
    <property type="project" value="UniProtKB-SubCell"/>
</dbReference>
<comment type="catalytic activity">
    <reaction evidence="11">
        <text>sphinganine + octadecanoyl-CoA = N-(octadecanoyl)-sphinganine + CoA + H(+)</text>
        <dbReference type="Rhea" id="RHEA:36547"/>
        <dbReference type="ChEBI" id="CHEBI:15378"/>
        <dbReference type="ChEBI" id="CHEBI:57287"/>
        <dbReference type="ChEBI" id="CHEBI:57394"/>
        <dbReference type="ChEBI" id="CHEBI:57817"/>
        <dbReference type="ChEBI" id="CHEBI:67033"/>
    </reaction>
    <physiologicalReaction direction="left-to-right" evidence="11">
        <dbReference type="Rhea" id="RHEA:36548"/>
    </physiologicalReaction>
</comment>
<feature type="DNA-binding region" description="Homeobox" evidence="12">
    <location>
        <begin position="69"/>
        <end position="129"/>
    </location>
</feature>
<protein>
    <submittedName>
        <fullName evidence="19">Ceramide synthase 4</fullName>
    </submittedName>
</protein>
<dbReference type="InterPro" id="IPR016439">
    <property type="entry name" value="Lag1/Lac1-like"/>
</dbReference>
<sequence length="389" mass="46340">MLTPLRNWFWQDQYWLPPGFTWEDMKETGETRYPQPWHLLLSIPFALVMVGFRIVIERAVAVPLSRKMGLKERACRKASPNPTLEAFYTRHRKSPSKEEIQNLAKRSDLQPRQVERWFRFRHNQDRPSLTKKFCEASWRFVFYFTSFVTGITVLYDKPWFWDNRACWAGYPQQPLLYSVFAYYMLQLSFYSSLVITLPFDVKRKDFHEQIVHHAVTIFLITFSYCANYLRIGTLVIFIHDIADCILELTKLFNYLKWRWICDTLFLLFSCMFLFTRLVVFPYKVLYNTYYYSMELYQPFFGYYLMNALLMILQLLHVFWSCLIVHMVLRFFKCGTMERDLRSDSEESDTEEAHGGPRKGNAAPPLLNGNSNCIDKDPSLQLNGRNLPAR</sequence>
<organism evidence="19 20">
    <name type="scientific">Salvator merianae</name>
    <name type="common">Argentine black and white tegu</name>
    <name type="synonym">Tupinambis merianae</name>
    <dbReference type="NCBI Taxonomy" id="96440"/>
    <lineage>
        <taxon>Eukaryota</taxon>
        <taxon>Metazoa</taxon>
        <taxon>Chordata</taxon>
        <taxon>Craniata</taxon>
        <taxon>Vertebrata</taxon>
        <taxon>Euteleostomi</taxon>
        <taxon>Lepidosauria</taxon>
        <taxon>Squamata</taxon>
        <taxon>Bifurcata</taxon>
        <taxon>Unidentata</taxon>
        <taxon>Episquamata</taxon>
        <taxon>Laterata</taxon>
        <taxon>Teiioidea</taxon>
        <taxon>Teiidae</taxon>
        <taxon>Salvator</taxon>
    </lineage>
</organism>
<dbReference type="OMA" id="YYSMELY"/>
<comment type="pathway">
    <text evidence="3">Sphingolipid metabolism.</text>
</comment>
<evidence type="ECO:0000256" key="8">
    <source>
        <dbReference type="ARBA" id="ARBA00022989"/>
    </source>
</evidence>
<dbReference type="GO" id="GO:0046513">
    <property type="term" value="P:ceramide biosynthetic process"/>
    <property type="evidence" value="ECO:0007669"/>
    <property type="project" value="Ensembl"/>
</dbReference>
<dbReference type="GO" id="GO:0005789">
    <property type="term" value="C:endoplasmic reticulum membrane"/>
    <property type="evidence" value="ECO:0007669"/>
    <property type="project" value="UniProtKB-SubCell"/>
</dbReference>
<evidence type="ECO:0000256" key="6">
    <source>
        <dbReference type="ARBA" id="ARBA00022692"/>
    </source>
</evidence>
<dbReference type="GO" id="GO:0050291">
    <property type="term" value="F:sphingosine N-acyltransferase activity"/>
    <property type="evidence" value="ECO:0007669"/>
    <property type="project" value="Ensembl"/>
</dbReference>
<evidence type="ECO:0000313" key="19">
    <source>
        <dbReference type="Ensembl" id="ENSSMRP00000022942.1"/>
    </source>
</evidence>
<accession>A0A8D0DX17</accession>
<dbReference type="Pfam" id="PF00046">
    <property type="entry name" value="Homeodomain"/>
    <property type="match status" value="1"/>
</dbReference>
<dbReference type="PIRSF" id="PIRSF005225">
    <property type="entry name" value="LAG1_LAC1"/>
    <property type="match status" value="1"/>
</dbReference>
<dbReference type="PANTHER" id="PTHR12560">
    <property type="entry name" value="LONGEVITY ASSURANCE FACTOR 1 LAG1"/>
    <property type="match status" value="1"/>
</dbReference>
<keyword evidence="12 14" id="KW-0238">DNA-binding</keyword>
<feature type="domain" description="Homeobox" evidence="17">
    <location>
        <begin position="67"/>
        <end position="128"/>
    </location>
</feature>
<keyword evidence="12 14" id="KW-0371">Homeobox</keyword>
<feature type="transmembrane region" description="Helical" evidence="16">
    <location>
        <begin position="37"/>
        <end position="56"/>
    </location>
</feature>
<keyword evidence="5" id="KW-0808">Transferase</keyword>
<evidence type="ECO:0000256" key="5">
    <source>
        <dbReference type="ARBA" id="ARBA00022679"/>
    </source>
</evidence>
<evidence type="ECO:0000256" key="7">
    <source>
        <dbReference type="ARBA" id="ARBA00022824"/>
    </source>
</evidence>
<evidence type="ECO:0000256" key="3">
    <source>
        <dbReference type="ARBA" id="ARBA00004991"/>
    </source>
</evidence>
<evidence type="ECO:0000313" key="20">
    <source>
        <dbReference type="Proteomes" id="UP000694421"/>
    </source>
</evidence>
<keyword evidence="7" id="KW-0256">Endoplasmic reticulum</keyword>
<dbReference type="FunFam" id="1.10.10.60:FF:000020">
    <property type="entry name" value="Ceramide synthase 5"/>
    <property type="match status" value="1"/>
</dbReference>
<name>A0A8D0DX17_SALMN</name>
<keyword evidence="10 13" id="KW-0472">Membrane</keyword>
<keyword evidence="9" id="KW-0443">Lipid metabolism</keyword>
<dbReference type="Proteomes" id="UP000694421">
    <property type="component" value="Unplaced"/>
</dbReference>
<dbReference type="PROSITE" id="PS50071">
    <property type="entry name" value="HOMEOBOX_2"/>
    <property type="match status" value="1"/>
</dbReference>
<evidence type="ECO:0000256" key="14">
    <source>
        <dbReference type="RuleBase" id="RU000682"/>
    </source>
</evidence>
<dbReference type="Pfam" id="PF03798">
    <property type="entry name" value="TRAM_LAG1_CLN8"/>
    <property type="match status" value="1"/>
</dbReference>
<evidence type="ECO:0000256" key="10">
    <source>
        <dbReference type="ARBA" id="ARBA00023136"/>
    </source>
</evidence>
<dbReference type="Gene3D" id="1.10.10.60">
    <property type="entry name" value="Homeodomain-like"/>
    <property type="match status" value="1"/>
</dbReference>